<dbReference type="GO" id="GO:0005840">
    <property type="term" value="C:ribosome"/>
    <property type="evidence" value="ECO:0007669"/>
    <property type="project" value="UniProtKB-KW"/>
</dbReference>
<reference evidence="1" key="1">
    <citation type="submission" date="2020-05" db="EMBL/GenBank/DDBJ databases">
        <title>Characterization and comparative analysis of mitochondrial genomes of the highly differentiated ciliated protists shed light on the diversity and evolution of the linear molecular architecture.</title>
        <authorList>
            <person name="Zhang T."/>
            <person name="Li C."/>
            <person name="Zhang X."/>
            <person name="Wang C."/>
            <person name="Roger A.J."/>
            <person name="Song W."/>
            <person name="Gao F."/>
        </authorList>
    </citation>
    <scope>NUCLEOTIDE SEQUENCE</scope>
</reference>
<dbReference type="EMBL" id="MT471316">
    <property type="protein sequence ID" value="QPL15949.1"/>
    <property type="molecule type" value="Genomic_DNA"/>
</dbReference>
<keyword evidence="1" id="KW-0689">Ribosomal protein</keyword>
<sequence length="1633" mass="199850">MERTKIKYSKKLKLKKENDFNIIKFESIASRYKNFLKNKKQQKYKISKLKYPYNNLKFSGRKPNLKSKGFKNRNYAKRNYYLQRKQNTTLKIKISRFYKPLARTILHSKYHKNYRVFKGRVDFMKSISTWKSTTLFFHRVVFYLFRKFLKYSKKTTNNYLNFIKTHLVLAHLSKLKHPLMFNKNLISKLINNIFTLTLRPSKSLNIIPSRKLLLLKTKMNWKYKKNWIKKTSYLFDSVSNLNKKKLYSTYKNSQIFNNLKTHKCFTYRVRRKFIKPFSYLNRNNLTNVSYFGDRYSYYAQYKFFLNYSRILNFNYRIFFKLPRFKHHFWNKRRLLKFRGKYLKFYLINSPHKKIKKSLLIKDSPNKMEKGGLLITKFSDFNIFTKTKTNSTFSYWSNYNYWSYLQPNFLNFNYNQVLMYFSINNSFYNLKTRLMNNVPNRVQMPLFFGKYPYSSVTNLTDRTNKNLIYFKPYSLRKKIIFSKLYRLRNYVLRKVNFKKAKNIKLDTSEFKYLLIPKTNSTRKLKINKQTTSKFFKQYYSYLNTKKIKQSKILTRRNLIFIHPKIFYLLKKPSYNNYIKSFSKLNVKNNYALRRPGTWKIPTITSSISRNSKNIKYIFKENTRNHYTKSLLSSKKYLPIRDRGLWPLRKIINELRKPGLRTSKKLYKLNWAYLLPRMDKRERDSIKSTFKFISQKRLRRLQKLTNSLWVQLKILKKWSKIQNFKTIDSRDIRSTFTLLNTIPKPENKNFKTYSKFNFRFEPKKFKKKFIFLGPLNIYNMPFSHKKLILKQDLLTTKLFLRGKNFKNSKFKKSKNFKRYKFYKKRKLLKLHINPYNVQKFPMSGYNNLLQSKFLNILPQNNMFLGNYRTSTNFSSMYATKKKSLTEFKLLNDYTKLVNKYLFFRPNRVVKTHKHIILSSRHGNFRRNPSLHRFLKYSKIHNRLGCTVKNYKYKNYTKKKIKISRGLNFFYKKFYLNSGLRNLTLKSAYYNHSNLTKESNPYTQKILNNIPTALFSCPKYPSVPDFVYNILHNSNQNSLNLTKQLQLGFWKSMKKSKHLRKKLFRNRKLRESYNRFLIKSRILINNMSIRNSTKPNLKFVFNKKLPPVKQLRKVTFKKKFRKYRRSLRFKKRFRLKLRFSKRRKYKLYSKVKSRKGTYFRRKIYQNLRIELTSYYKKPADSVTLPLLNTFGGFEKLINLRKLKINYTSPVGTIESSYLKHTKINLHEFSYNFNLLRSLKFTKKIKFSNLNQNFLKPEFIKKKILIFSKNKYNKFTFLNKSMFLSFRSLPTFTSDFRLHKYKYKKRLYDFSYPNETCKNQFRKKKYLFFFRLINKRFLAIKKYKKYKNSTILKSYSRKILSYFAHKYFNSENTPFYNLTPSLFSDKISFNNPSAYTKPLLHFKNRNLFYENSIYNMSREVSVRRVRFKPGYQKIWRRARLGFKEYFNLKFIYQKQLTKYLRRYVRFSNSYRYATKETSALNIVMYSGLLPDKSSFNLFLSNKFIYVNGYFLKEETMSMFKNDLIQLSVTNQYYVYYKWLKNWTNQRRFRFKRLVYWKGRAHKYKIIKRRKQKSFYIPNWVYVIKFDFTDVKSYLEVDYFTLSAWVIYDPFLHYFNSPSELVDMKLTVYRIYNWKYIN</sequence>
<organism evidence="1">
    <name type="scientific">Strombidium cf. sulcatum</name>
    <dbReference type="NCBI Taxonomy" id="2793073"/>
    <lineage>
        <taxon>Eukaryota</taxon>
        <taxon>Sar</taxon>
        <taxon>Alveolata</taxon>
        <taxon>Ciliophora</taxon>
        <taxon>Intramacronucleata</taxon>
        <taxon>Spirotrichea</taxon>
        <taxon>Oligotrichia</taxon>
        <taxon>Strombidiidae</taxon>
        <taxon>Strombidium</taxon>
    </lineage>
</organism>
<evidence type="ECO:0000313" key="1">
    <source>
        <dbReference type="EMBL" id="QPL15949.1"/>
    </source>
</evidence>
<gene>
    <name evidence="1" type="primary">rps4</name>
</gene>
<accession>A0A7T0Q5A3</accession>
<protein>
    <submittedName>
        <fullName evidence="1">Ribosomal protein S4</fullName>
    </submittedName>
</protein>
<keyword evidence="1" id="KW-0687">Ribonucleoprotein</keyword>
<proteinExistence type="predicted"/>
<keyword evidence="1" id="KW-0496">Mitochondrion</keyword>
<dbReference type="GeneID" id="63661366"/>
<name>A0A7T0Q5A3_9SPIT</name>
<dbReference type="RefSeq" id="YP_010049544.1">
    <property type="nucleotide sequence ID" value="NC_054369.1"/>
</dbReference>
<geneLocation type="mitochondrion" evidence="1"/>